<keyword evidence="2 4" id="KW-0067">ATP-binding</keyword>
<dbReference type="PANTHER" id="PTHR47972">
    <property type="entry name" value="KINESIN-LIKE PROTEIN KLP-3"/>
    <property type="match status" value="1"/>
</dbReference>
<feature type="region of interest" description="Disordered" evidence="5">
    <location>
        <begin position="482"/>
        <end position="503"/>
    </location>
</feature>
<dbReference type="GO" id="GO:0007018">
    <property type="term" value="P:microtubule-based movement"/>
    <property type="evidence" value="ECO:0007669"/>
    <property type="project" value="InterPro"/>
</dbReference>
<dbReference type="EMBL" id="HBGQ01023104">
    <property type="protein sequence ID" value="CAD9398872.1"/>
    <property type="molecule type" value="Transcribed_RNA"/>
</dbReference>
<dbReference type="InterPro" id="IPR019821">
    <property type="entry name" value="Kinesin_motor_CS"/>
</dbReference>
<keyword evidence="1 4" id="KW-0547">Nucleotide-binding</keyword>
<feature type="domain" description="Kinesin motor" evidence="6">
    <location>
        <begin position="1"/>
        <end position="161"/>
    </location>
</feature>
<sequence length="560" mass="60878">MVLDCARCGASSFAEAEELLIRGYSGRAAGGTLCNERSSRSHVVLFATCMRGNDAEAPGGQLILVDLAGSENVQRSGADEDSKLLAEAKAINKSLSALADVVEATSKRQQFVPYRNSKLTMLLEDALTSAKVLMMVHVSPLSRDATDSGHSLNFAGRVQAVDFGAQRMRAEQEERLKASMQRLRKEKEAVEAKEAELRKQNALLTEQLHSRPKEPPVDRSAPPAKLEEGNMTPYRRRPLPTEQRAGSGIAGGPTARASPELRHVFGRAPTPEPRTIAARGRQAQSQPGEHEPHARMRQPTPRPSRQTCEALMAQDASSDGEEPTTAVLKQVAHRRAAAPRAEPSEDPPRANAEKADAACEDGKGRVLSDITNLPGAGEKEGKDPALAKGQLSQRAGGSDVICQIPERCFAGLLQQGEEHTAESDTVWIDQELLGAREGEIQAEAGEAAAATAGVLPKPALKKEKTNFALKMKQRRLQMLEDAGMASPSSARRVHFDDEGIDAKSPPKWYLALLEYDRQEARAREEEAGVSPAGRSQRGDRSSRRVRELRVSESQEPSRWR</sequence>
<dbReference type="PROSITE" id="PS50067">
    <property type="entry name" value="KINESIN_MOTOR_2"/>
    <property type="match status" value="1"/>
</dbReference>
<feature type="compositionally biased region" description="Basic and acidic residues" evidence="5">
    <location>
        <begin position="536"/>
        <end position="560"/>
    </location>
</feature>
<dbReference type="GO" id="GO:0005874">
    <property type="term" value="C:microtubule"/>
    <property type="evidence" value="ECO:0007669"/>
    <property type="project" value="UniProtKB-KW"/>
</dbReference>
<reference evidence="7" key="1">
    <citation type="submission" date="2021-01" db="EMBL/GenBank/DDBJ databases">
        <authorList>
            <person name="Corre E."/>
            <person name="Pelletier E."/>
            <person name="Niang G."/>
            <person name="Scheremetjew M."/>
            <person name="Finn R."/>
            <person name="Kale V."/>
            <person name="Holt S."/>
            <person name="Cochrane G."/>
            <person name="Meng A."/>
            <person name="Brown T."/>
            <person name="Cohen L."/>
        </authorList>
    </citation>
    <scope>NUCLEOTIDE SEQUENCE</scope>
    <source>
        <strain evidence="7">CCMP2222</strain>
    </source>
</reference>
<dbReference type="GO" id="GO:0003777">
    <property type="term" value="F:microtubule motor activity"/>
    <property type="evidence" value="ECO:0007669"/>
    <property type="project" value="InterPro"/>
</dbReference>
<dbReference type="SMART" id="SM00129">
    <property type="entry name" value="KISc"/>
    <property type="match status" value="1"/>
</dbReference>
<gene>
    <name evidence="7" type="ORF">AAND1436_LOCUS11468</name>
</gene>
<dbReference type="PROSITE" id="PS00411">
    <property type="entry name" value="KINESIN_MOTOR_1"/>
    <property type="match status" value="1"/>
</dbReference>
<evidence type="ECO:0000256" key="3">
    <source>
        <dbReference type="PROSITE-ProRule" id="PRU00283"/>
    </source>
</evidence>
<comment type="caution">
    <text evidence="3">Lacks conserved residue(s) required for the propagation of feature annotation.</text>
</comment>
<organism evidence="7">
    <name type="scientific">Alexandrium andersonii</name>
    <dbReference type="NCBI Taxonomy" id="327968"/>
    <lineage>
        <taxon>Eukaryota</taxon>
        <taxon>Sar</taxon>
        <taxon>Alveolata</taxon>
        <taxon>Dinophyceae</taxon>
        <taxon>Gonyaulacales</taxon>
        <taxon>Pyrocystaceae</taxon>
        <taxon>Alexandrium</taxon>
    </lineage>
</organism>
<dbReference type="Gene3D" id="3.40.850.10">
    <property type="entry name" value="Kinesin motor domain"/>
    <property type="match status" value="1"/>
</dbReference>
<comment type="similarity">
    <text evidence="3 4">Belongs to the TRAFAC class myosin-kinesin ATPase superfamily. Kinesin family.</text>
</comment>
<evidence type="ECO:0000256" key="1">
    <source>
        <dbReference type="ARBA" id="ARBA00022741"/>
    </source>
</evidence>
<feature type="compositionally biased region" description="Basic and acidic residues" evidence="5">
    <location>
        <begin position="208"/>
        <end position="217"/>
    </location>
</feature>
<dbReference type="InterPro" id="IPR036961">
    <property type="entry name" value="Kinesin_motor_dom_sf"/>
</dbReference>
<dbReference type="AlphaFoldDB" id="A0A7S2BJJ4"/>
<feature type="compositionally biased region" description="Basic and acidic residues" evidence="5">
    <location>
        <begin position="342"/>
        <end position="362"/>
    </location>
</feature>
<keyword evidence="4" id="KW-0505">Motor protein</keyword>
<dbReference type="InterPro" id="IPR027417">
    <property type="entry name" value="P-loop_NTPase"/>
</dbReference>
<evidence type="ECO:0000256" key="5">
    <source>
        <dbReference type="SAM" id="MobiDB-lite"/>
    </source>
</evidence>
<keyword evidence="4" id="KW-0493">Microtubule</keyword>
<dbReference type="Pfam" id="PF00225">
    <property type="entry name" value="Kinesin"/>
    <property type="match status" value="1"/>
</dbReference>
<evidence type="ECO:0000256" key="4">
    <source>
        <dbReference type="RuleBase" id="RU000394"/>
    </source>
</evidence>
<evidence type="ECO:0000259" key="6">
    <source>
        <dbReference type="PROSITE" id="PS50067"/>
    </source>
</evidence>
<dbReference type="InterPro" id="IPR001752">
    <property type="entry name" value="Kinesin_motor_dom"/>
</dbReference>
<proteinExistence type="inferred from homology"/>
<dbReference type="PANTHER" id="PTHR47972:SF28">
    <property type="entry name" value="KINESIN-LIKE PROTEIN KLP-3"/>
    <property type="match status" value="1"/>
</dbReference>
<dbReference type="GO" id="GO:0005524">
    <property type="term" value="F:ATP binding"/>
    <property type="evidence" value="ECO:0007669"/>
    <property type="project" value="UniProtKB-KW"/>
</dbReference>
<dbReference type="GO" id="GO:0008017">
    <property type="term" value="F:microtubule binding"/>
    <property type="evidence" value="ECO:0007669"/>
    <property type="project" value="InterPro"/>
</dbReference>
<dbReference type="PRINTS" id="PR00380">
    <property type="entry name" value="KINESINHEAVY"/>
</dbReference>
<dbReference type="InterPro" id="IPR027640">
    <property type="entry name" value="Kinesin-like_fam"/>
</dbReference>
<dbReference type="SUPFAM" id="SSF52540">
    <property type="entry name" value="P-loop containing nucleoside triphosphate hydrolases"/>
    <property type="match status" value="1"/>
</dbReference>
<evidence type="ECO:0000313" key="7">
    <source>
        <dbReference type="EMBL" id="CAD9398872.1"/>
    </source>
</evidence>
<evidence type="ECO:0000256" key="2">
    <source>
        <dbReference type="ARBA" id="ARBA00022840"/>
    </source>
</evidence>
<feature type="region of interest" description="Disordered" evidence="5">
    <location>
        <begin position="520"/>
        <end position="560"/>
    </location>
</feature>
<protein>
    <recommendedName>
        <fullName evidence="4">Kinesin-like protein</fullName>
    </recommendedName>
</protein>
<name>A0A7S2BJJ4_9DINO</name>
<accession>A0A7S2BJJ4</accession>
<feature type="region of interest" description="Disordered" evidence="5">
    <location>
        <begin position="204"/>
        <end position="362"/>
    </location>
</feature>